<evidence type="ECO:0000313" key="4">
    <source>
        <dbReference type="Proteomes" id="UP000051913"/>
    </source>
</evidence>
<comment type="caution">
    <text evidence="3">The sequence shown here is derived from an EMBL/GenBank/DDBJ whole genome shotgun (WGS) entry which is preliminary data.</text>
</comment>
<evidence type="ECO:0000256" key="2">
    <source>
        <dbReference type="SAM" id="SignalP"/>
    </source>
</evidence>
<keyword evidence="4" id="KW-1185">Reference proteome</keyword>
<evidence type="ECO:0000256" key="1">
    <source>
        <dbReference type="SAM" id="MobiDB-lite"/>
    </source>
</evidence>
<proteinExistence type="predicted"/>
<dbReference type="AlphaFoldDB" id="A0A0R3LC41"/>
<name>A0A0R3LC41_9BRAD</name>
<accession>A0A0R3LC41</accession>
<dbReference type="RefSeq" id="WP_057852670.1">
    <property type="nucleotide sequence ID" value="NZ_LLXX01000141.1"/>
</dbReference>
<feature type="signal peptide" evidence="2">
    <location>
        <begin position="1"/>
        <end position="22"/>
    </location>
</feature>
<sequence>MKTLSVLCIALCVGLSTTAAFARGGMGGAHGMGSSHMGMMGMSTMGGAFVTTAAAPGTNSSGTALSSDGVGHPMLDNKPAIDPEDAKVDKMINSICRGC</sequence>
<feature type="chain" id="PRO_5006442930" evidence="2">
    <location>
        <begin position="23"/>
        <end position="99"/>
    </location>
</feature>
<dbReference type="EMBL" id="LLXX01000141">
    <property type="protein sequence ID" value="KRR03327.1"/>
    <property type="molecule type" value="Genomic_DNA"/>
</dbReference>
<feature type="region of interest" description="Disordered" evidence="1">
    <location>
        <begin position="60"/>
        <end position="83"/>
    </location>
</feature>
<reference evidence="3 4" key="1">
    <citation type="submission" date="2014-03" db="EMBL/GenBank/DDBJ databases">
        <title>Bradyrhizobium valentinum sp. nov., isolated from effective nodules of Lupinus mariae-josephae, a lupine endemic of basic-lime soils in Eastern Spain.</title>
        <authorList>
            <person name="Duran D."/>
            <person name="Rey L."/>
            <person name="Navarro A."/>
            <person name="Busquets A."/>
            <person name="Imperial J."/>
            <person name="Ruiz-Argueso T."/>
        </authorList>
    </citation>
    <scope>NUCLEOTIDE SEQUENCE [LARGE SCALE GENOMIC DNA]</scope>
    <source>
        <strain evidence="3 4">LmjM3</strain>
    </source>
</reference>
<protein>
    <submittedName>
        <fullName evidence="3">Uncharacterized protein</fullName>
    </submittedName>
</protein>
<gene>
    <name evidence="3" type="ORF">CP49_09830</name>
</gene>
<evidence type="ECO:0000313" key="3">
    <source>
        <dbReference type="EMBL" id="KRR03327.1"/>
    </source>
</evidence>
<dbReference type="Proteomes" id="UP000051913">
    <property type="component" value="Unassembled WGS sequence"/>
</dbReference>
<organism evidence="3 4">
    <name type="scientific">Bradyrhizobium valentinum</name>
    <dbReference type="NCBI Taxonomy" id="1518501"/>
    <lineage>
        <taxon>Bacteria</taxon>
        <taxon>Pseudomonadati</taxon>
        <taxon>Pseudomonadota</taxon>
        <taxon>Alphaproteobacteria</taxon>
        <taxon>Hyphomicrobiales</taxon>
        <taxon>Nitrobacteraceae</taxon>
        <taxon>Bradyrhizobium</taxon>
    </lineage>
</organism>
<keyword evidence="2" id="KW-0732">Signal</keyword>